<dbReference type="RefSeq" id="WP_187553882.1">
    <property type="nucleotide sequence ID" value="NZ_BMZL01000002.1"/>
</dbReference>
<evidence type="ECO:0000313" key="2">
    <source>
        <dbReference type="EMBL" id="QNN71369.1"/>
    </source>
</evidence>
<dbReference type="InterPro" id="IPR027392">
    <property type="entry name" value="TF_Znf"/>
</dbReference>
<dbReference type="KEGG" id="tcn:H9L16_07435"/>
<reference evidence="2 3" key="1">
    <citation type="submission" date="2020-08" db="EMBL/GenBank/DDBJ databases">
        <title>Genome sequence of Thermomonas carbonis KCTC 42013T.</title>
        <authorList>
            <person name="Hyun D.-W."/>
            <person name="Bae J.-W."/>
        </authorList>
    </citation>
    <scope>NUCLEOTIDE SEQUENCE [LARGE SCALE GENOMIC DNA]</scope>
    <source>
        <strain evidence="2 3">KCTC 42013</strain>
    </source>
</reference>
<dbReference type="AlphaFoldDB" id="A0A7G9SU44"/>
<sequence length="127" mass="14359">MQDAARPQAFACPKCDAQMRIQRHPENDAYRCEGCHGLWLPLMASEQLEERAEQIDTARYAGTSAPEPRTLACPQCAHVPLIRMVDAGYPDIHFESCKTCYGRYYDAGEFREVSEDPSFLERLFGPG</sequence>
<evidence type="ECO:0000259" key="1">
    <source>
        <dbReference type="Pfam" id="PF13453"/>
    </source>
</evidence>
<proteinExistence type="predicted"/>
<evidence type="ECO:0000313" key="3">
    <source>
        <dbReference type="Proteomes" id="UP000515804"/>
    </source>
</evidence>
<protein>
    <submittedName>
        <fullName evidence="2">Zf-TFIIB domain-containing protein</fullName>
    </submittedName>
</protein>
<gene>
    <name evidence="2" type="ORF">H9L16_07435</name>
</gene>
<name>A0A7G9SU44_9GAMM</name>
<dbReference type="Proteomes" id="UP000515804">
    <property type="component" value="Chromosome"/>
</dbReference>
<accession>A0A7G9SU44</accession>
<keyword evidence="3" id="KW-1185">Reference proteome</keyword>
<dbReference type="Pfam" id="PF13453">
    <property type="entry name" value="Zn_ribbon_TFIIB"/>
    <property type="match status" value="1"/>
</dbReference>
<feature type="domain" description="Transcription factor zinc-finger" evidence="1">
    <location>
        <begin position="12"/>
        <end position="40"/>
    </location>
</feature>
<organism evidence="2 3">
    <name type="scientific">Thermomonas carbonis</name>
    <dbReference type="NCBI Taxonomy" id="1463158"/>
    <lineage>
        <taxon>Bacteria</taxon>
        <taxon>Pseudomonadati</taxon>
        <taxon>Pseudomonadota</taxon>
        <taxon>Gammaproteobacteria</taxon>
        <taxon>Lysobacterales</taxon>
        <taxon>Lysobacteraceae</taxon>
        <taxon>Thermomonas</taxon>
    </lineage>
</organism>
<dbReference type="EMBL" id="CP060719">
    <property type="protein sequence ID" value="QNN71369.1"/>
    <property type="molecule type" value="Genomic_DNA"/>
</dbReference>